<accession>A0A3P6T6Z4</accession>
<keyword evidence="1" id="KW-1133">Transmembrane helix</keyword>
<dbReference type="AlphaFoldDB" id="A0A3P6T6Z4"/>
<evidence type="ECO:0000313" key="3">
    <source>
        <dbReference type="Proteomes" id="UP000277928"/>
    </source>
</evidence>
<keyword evidence="1" id="KW-0812">Transmembrane</keyword>
<reference evidence="2 3" key="1">
    <citation type="submission" date="2018-08" db="EMBL/GenBank/DDBJ databases">
        <authorList>
            <person name="Laetsch R D."/>
            <person name="Stevens L."/>
            <person name="Kumar S."/>
            <person name="Blaxter L. M."/>
        </authorList>
    </citation>
    <scope>NUCLEOTIDE SEQUENCE [LARGE SCALE GENOMIC DNA]</scope>
</reference>
<sequence length="110" mass="11994">MSPSHLKFAVCGNSNTASVCRRVLVGSFQHRRSAWCPYRSVARVKQLAFILYYLLVVAAGWSVAKRANLSGFIGTVDKFPGIKSLLTAENAVPTLAIAHTETQKSFSYSA</sequence>
<evidence type="ECO:0000256" key="1">
    <source>
        <dbReference type="SAM" id="Phobius"/>
    </source>
</evidence>
<dbReference type="Proteomes" id="UP000277928">
    <property type="component" value="Unassembled WGS sequence"/>
</dbReference>
<name>A0A3P6T6Z4_LITSI</name>
<feature type="transmembrane region" description="Helical" evidence="1">
    <location>
        <begin position="47"/>
        <end position="64"/>
    </location>
</feature>
<gene>
    <name evidence="2" type="ORF">NLS_LOCUS4142</name>
</gene>
<proteinExistence type="predicted"/>
<keyword evidence="1" id="KW-0472">Membrane</keyword>
<protein>
    <submittedName>
        <fullName evidence="2">Uncharacterized protein</fullName>
    </submittedName>
</protein>
<evidence type="ECO:0000313" key="2">
    <source>
        <dbReference type="EMBL" id="VDK78613.1"/>
    </source>
</evidence>
<keyword evidence="3" id="KW-1185">Reference proteome</keyword>
<dbReference type="EMBL" id="UYRX01000252">
    <property type="protein sequence ID" value="VDK78613.1"/>
    <property type="molecule type" value="Genomic_DNA"/>
</dbReference>
<organism evidence="2 3">
    <name type="scientific">Litomosoides sigmodontis</name>
    <name type="common">Filarial nematode worm</name>
    <dbReference type="NCBI Taxonomy" id="42156"/>
    <lineage>
        <taxon>Eukaryota</taxon>
        <taxon>Metazoa</taxon>
        <taxon>Ecdysozoa</taxon>
        <taxon>Nematoda</taxon>
        <taxon>Chromadorea</taxon>
        <taxon>Rhabditida</taxon>
        <taxon>Spirurina</taxon>
        <taxon>Spiruromorpha</taxon>
        <taxon>Filarioidea</taxon>
        <taxon>Onchocercidae</taxon>
        <taxon>Litomosoides</taxon>
    </lineage>
</organism>